<feature type="transmembrane region" description="Helical" evidence="1">
    <location>
        <begin position="77"/>
        <end position="100"/>
    </location>
</feature>
<protein>
    <submittedName>
        <fullName evidence="2">Uncharacterized protein</fullName>
    </submittedName>
</protein>
<evidence type="ECO:0000256" key="1">
    <source>
        <dbReference type="SAM" id="Phobius"/>
    </source>
</evidence>
<feature type="transmembrane region" description="Helical" evidence="1">
    <location>
        <begin position="309"/>
        <end position="328"/>
    </location>
</feature>
<sequence length="476" mass="55989">MFEFLKCWFAAICKFIEETVRLQGYGAIPYLMAINSLFCFVCFYASREVQLRVLYSLVGSILVKDLLLTKKRQHPMLAVLSWCFADVFKSISVGLFLYSVQILTEGVDERKAFFASLAAVFCLIISPVYHHHQTNEKLAYYAKMILNWLKNVFIYLIIQPILWLWEWTKFLFLFGWMPILTNQLLNLLSTIKNWVNLYFWQPICTFGNFLKLWFQYFFYFYWFVDLWNFTKSRLLNPLFIQLERLLDFFVYIFGCYWLKPALLYIGRTIGHLIKSTFGLIWRASKSLASQTFIYLIWPIFLMVGNQLSLMALLIYSNAIYPLIIILYGKYKKLEDLVLINLLGPLVKKILDKLPQRNPLETDSEHEFDEFLPSDFENEEENEQQNIEISENRINNQRENLQGGNHKNNNNGFGLDELDSISSQLSFDDEEEAHALLSGLRQIDISESDSDTDAFLPSFAIKKRQQQQNDKNLVGEF</sequence>
<accession>A0A6V7V6K1</accession>
<feature type="transmembrane region" description="Helical" evidence="1">
    <location>
        <begin position="244"/>
        <end position="265"/>
    </location>
</feature>
<comment type="caution">
    <text evidence="2">The sequence shown here is derived from an EMBL/GenBank/DDBJ whole genome shotgun (WGS) entry which is preliminary data.</text>
</comment>
<keyword evidence="1" id="KW-0472">Membrane</keyword>
<reference evidence="2 3" key="1">
    <citation type="submission" date="2020-08" db="EMBL/GenBank/DDBJ databases">
        <authorList>
            <person name="Koutsovoulos G."/>
            <person name="Danchin GJ E."/>
        </authorList>
    </citation>
    <scope>NUCLEOTIDE SEQUENCE [LARGE SCALE GENOMIC DNA]</scope>
</reference>
<keyword evidence="1" id="KW-1133">Transmembrane helix</keyword>
<dbReference type="Proteomes" id="UP000580250">
    <property type="component" value="Unassembled WGS sequence"/>
</dbReference>
<keyword evidence="1" id="KW-0812">Transmembrane</keyword>
<feature type="transmembrane region" description="Helical" evidence="1">
    <location>
        <begin position="171"/>
        <end position="191"/>
    </location>
</feature>
<feature type="transmembrane region" description="Helical" evidence="1">
    <location>
        <begin position="144"/>
        <end position="165"/>
    </location>
</feature>
<proteinExistence type="predicted"/>
<gene>
    <name evidence="2" type="ORF">MENT_LOCUS21964</name>
</gene>
<dbReference type="EMBL" id="CAJEWN010000170">
    <property type="protein sequence ID" value="CAD2170550.1"/>
    <property type="molecule type" value="Genomic_DNA"/>
</dbReference>
<evidence type="ECO:0000313" key="2">
    <source>
        <dbReference type="EMBL" id="CAD2170550.1"/>
    </source>
</evidence>
<organism evidence="2 3">
    <name type="scientific">Meloidogyne enterolobii</name>
    <name type="common">Root-knot nematode worm</name>
    <name type="synonym">Meloidogyne mayaguensis</name>
    <dbReference type="NCBI Taxonomy" id="390850"/>
    <lineage>
        <taxon>Eukaryota</taxon>
        <taxon>Metazoa</taxon>
        <taxon>Ecdysozoa</taxon>
        <taxon>Nematoda</taxon>
        <taxon>Chromadorea</taxon>
        <taxon>Rhabditida</taxon>
        <taxon>Tylenchina</taxon>
        <taxon>Tylenchomorpha</taxon>
        <taxon>Tylenchoidea</taxon>
        <taxon>Meloidogynidae</taxon>
        <taxon>Meloidogyninae</taxon>
        <taxon>Meloidogyne</taxon>
    </lineage>
</organism>
<evidence type="ECO:0000313" key="3">
    <source>
        <dbReference type="Proteomes" id="UP000580250"/>
    </source>
</evidence>
<feature type="transmembrane region" description="Helical" evidence="1">
    <location>
        <begin position="286"/>
        <end position="303"/>
    </location>
</feature>
<name>A0A6V7V6K1_MELEN</name>
<feature type="transmembrane region" description="Helical" evidence="1">
    <location>
        <begin position="27"/>
        <end position="46"/>
    </location>
</feature>
<feature type="transmembrane region" description="Helical" evidence="1">
    <location>
        <begin position="112"/>
        <end position="132"/>
    </location>
</feature>
<dbReference type="AlphaFoldDB" id="A0A6V7V6K1"/>
<dbReference type="OrthoDB" id="5872298at2759"/>
<feature type="transmembrane region" description="Helical" evidence="1">
    <location>
        <begin position="203"/>
        <end position="224"/>
    </location>
</feature>